<organism evidence="1">
    <name type="scientific">Streptomyces anulatus</name>
    <name type="common">Streptomyces chrysomallus</name>
    <dbReference type="NCBI Taxonomy" id="1892"/>
    <lineage>
        <taxon>Bacteria</taxon>
        <taxon>Bacillati</taxon>
        <taxon>Actinomycetota</taxon>
        <taxon>Actinomycetes</taxon>
        <taxon>Kitasatosporales</taxon>
        <taxon>Streptomycetaceae</taxon>
        <taxon>Streptomyces</taxon>
    </lineage>
</organism>
<accession>A0A6G3SXD8</accession>
<gene>
    <name evidence="1" type="ORF">G3I43_26470</name>
</gene>
<protein>
    <submittedName>
        <fullName evidence="1">Uncharacterized protein</fullName>
    </submittedName>
</protein>
<name>A0A6G3SXD8_STRAQ</name>
<sequence length="107" mass="11469">MNGSSSLAMMSSRSEEAAKTASRAFIDDLFDREFSREFSSDTGNGSVARRLCTITGHVDHSAAVSQKAIHCIDRMNLTVPNGGGNIWPGENSVIRAAERNAQSIPVV</sequence>
<evidence type="ECO:0000313" key="1">
    <source>
        <dbReference type="EMBL" id="NEB87686.1"/>
    </source>
</evidence>
<comment type="caution">
    <text evidence="1">The sequence shown here is derived from an EMBL/GenBank/DDBJ whole genome shotgun (WGS) entry which is preliminary data.</text>
</comment>
<dbReference type="AlphaFoldDB" id="A0A6G3SXD8"/>
<reference evidence="1" key="1">
    <citation type="submission" date="2020-01" db="EMBL/GenBank/DDBJ databases">
        <title>Insect and environment-associated Actinomycetes.</title>
        <authorList>
            <person name="Currrie C."/>
            <person name="Chevrette M."/>
            <person name="Carlson C."/>
            <person name="Stubbendieck R."/>
            <person name="Wendt-Pienkowski E."/>
        </authorList>
    </citation>
    <scope>NUCLEOTIDE SEQUENCE</scope>
    <source>
        <strain evidence="1">SID505</strain>
    </source>
</reference>
<dbReference type="RefSeq" id="WP_164259286.1">
    <property type="nucleotide sequence ID" value="NZ_JAAGMK010000760.1"/>
</dbReference>
<proteinExistence type="predicted"/>
<dbReference type="EMBL" id="JAAGMK010000760">
    <property type="protein sequence ID" value="NEB87686.1"/>
    <property type="molecule type" value="Genomic_DNA"/>
</dbReference>